<protein>
    <recommendedName>
        <fullName evidence="2">histidine kinase</fullName>
        <ecNumber evidence="2">2.7.13.3</ecNumber>
    </recommendedName>
</protein>
<keyword evidence="6 12" id="KW-0418">Kinase</keyword>
<evidence type="ECO:0000256" key="4">
    <source>
        <dbReference type="ARBA" id="ARBA00022679"/>
    </source>
</evidence>
<evidence type="ECO:0000256" key="8">
    <source>
        <dbReference type="ARBA" id="ARBA00023012"/>
    </source>
</evidence>
<keyword evidence="7" id="KW-0067">ATP-binding</keyword>
<gene>
    <name evidence="12" type="ORF">J2W56_000524</name>
</gene>
<dbReference type="PANTHER" id="PTHR24421">
    <property type="entry name" value="NITRATE/NITRITE SENSOR PROTEIN NARX-RELATED"/>
    <property type="match status" value="1"/>
</dbReference>
<dbReference type="EC" id="2.7.13.3" evidence="2"/>
<feature type="transmembrane region" description="Helical" evidence="10">
    <location>
        <begin position="142"/>
        <end position="161"/>
    </location>
</feature>
<feature type="region of interest" description="Disordered" evidence="9">
    <location>
        <begin position="432"/>
        <end position="453"/>
    </location>
</feature>
<evidence type="ECO:0000256" key="10">
    <source>
        <dbReference type="SAM" id="Phobius"/>
    </source>
</evidence>
<reference evidence="12 13" key="1">
    <citation type="submission" date="2023-07" db="EMBL/GenBank/DDBJ databases">
        <title>Sorghum-associated microbial communities from plants grown in Nebraska, USA.</title>
        <authorList>
            <person name="Schachtman D."/>
        </authorList>
    </citation>
    <scope>NUCLEOTIDE SEQUENCE [LARGE SCALE GENOMIC DNA]</scope>
    <source>
        <strain evidence="12 13">4272</strain>
    </source>
</reference>
<dbReference type="SUPFAM" id="SSF55874">
    <property type="entry name" value="ATPase domain of HSP90 chaperone/DNA topoisomerase II/histidine kinase"/>
    <property type="match status" value="1"/>
</dbReference>
<evidence type="ECO:0000256" key="1">
    <source>
        <dbReference type="ARBA" id="ARBA00000085"/>
    </source>
</evidence>
<keyword evidence="4" id="KW-0808">Transferase</keyword>
<feature type="domain" description="Signal transduction histidine kinase subgroup 3 dimerisation and phosphoacceptor" evidence="11">
    <location>
        <begin position="222"/>
        <end position="288"/>
    </location>
</feature>
<keyword evidence="10" id="KW-0812">Transmembrane</keyword>
<evidence type="ECO:0000259" key="11">
    <source>
        <dbReference type="Pfam" id="PF07730"/>
    </source>
</evidence>
<dbReference type="InterPro" id="IPR011712">
    <property type="entry name" value="Sig_transdc_His_kin_sub3_dim/P"/>
</dbReference>
<evidence type="ECO:0000313" key="13">
    <source>
        <dbReference type="Proteomes" id="UP001251217"/>
    </source>
</evidence>
<dbReference type="EMBL" id="JAVDWW010000001">
    <property type="protein sequence ID" value="MDR7166806.1"/>
    <property type="molecule type" value="Genomic_DNA"/>
</dbReference>
<evidence type="ECO:0000256" key="9">
    <source>
        <dbReference type="SAM" id="MobiDB-lite"/>
    </source>
</evidence>
<evidence type="ECO:0000256" key="3">
    <source>
        <dbReference type="ARBA" id="ARBA00022553"/>
    </source>
</evidence>
<dbReference type="InterPro" id="IPR050482">
    <property type="entry name" value="Sensor_HK_TwoCompSys"/>
</dbReference>
<organism evidence="12 13">
    <name type="scientific">Nocardia kruczakiae</name>
    <dbReference type="NCBI Taxonomy" id="261477"/>
    <lineage>
        <taxon>Bacteria</taxon>
        <taxon>Bacillati</taxon>
        <taxon>Actinomycetota</taxon>
        <taxon>Actinomycetes</taxon>
        <taxon>Mycobacteriales</taxon>
        <taxon>Nocardiaceae</taxon>
        <taxon>Nocardia</taxon>
    </lineage>
</organism>
<evidence type="ECO:0000256" key="2">
    <source>
        <dbReference type="ARBA" id="ARBA00012438"/>
    </source>
</evidence>
<evidence type="ECO:0000256" key="5">
    <source>
        <dbReference type="ARBA" id="ARBA00022741"/>
    </source>
</evidence>
<accession>A0ABU1X8F1</accession>
<dbReference type="Gene3D" id="1.20.5.1930">
    <property type="match status" value="1"/>
</dbReference>
<dbReference type="Proteomes" id="UP001251217">
    <property type="component" value="Unassembled WGS sequence"/>
</dbReference>
<evidence type="ECO:0000313" key="12">
    <source>
        <dbReference type="EMBL" id="MDR7166806.1"/>
    </source>
</evidence>
<keyword evidence="3" id="KW-0597">Phosphoprotein</keyword>
<feature type="transmembrane region" description="Helical" evidence="10">
    <location>
        <begin position="76"/>
        <end position="105"/>
    </location>
</feature>
<evidence type="ECO:0000256" key="7">
    <source>
        <dbReference type="ARBA" id="ARBA00022840"/>
    </source>
</evidence>
<name>A0ABU1X8F1_9NOCA</name>
<dbReference type="Gene3D" id="3.30.565.10">
    <property type="entry name" value="Histidine kinase-like ATPase, C-terminal domain"/>
    <property type="match status" value="1"/>
</dbReference>
<dbReference type="RefSeq" id="WP_310398753.1">
    <property type="nucleotide sequence ID" value="NZ_JAVDWW010000001.1"/>
</dbReference>
<dbReference type="PANTHER" id="PTHR24421:SF10">
    <property type="entry name" value="NITRATE_NITRITE SENSOR PROTEIN NARQ"/>
    <property type="match status" value="1"/>
</dbReference>
<proteinExistence type="predicted"/>
<keyword evidence="5" id="KW-0547">Nucleotide-binding</keyword>
<dbReference type="Pfam" id="PF07730">
    <property type="entry name" value="HisKA_3"/>
    <property type="match status" value="1"/>
</dbReference>
<feature type="transmembrane region" description="Helical" evidence="10">
    <location>
        <begin position="46"/>
        <end position="70"/>
    </location>
</feature>
<evidence type="ECO:0000256" key="6">
    <source>
        <dbReference type="ARBA" id="ARBA00022777"/>
    </source>
</evidence>
<keyword evidence="8" id="KW-0902">Two-component regulatory system</keyword>
<comment type="caution">
    <text evidence="12">The sequence shown here is derived from an EMBL/GenBank/DDBJ whole genome shotgun (WGS) entry which is preliminary data.</text>
</comment>
<dbReference type="GO" id="GO:0016301">
    <property type="term" value="F:kinase activity"/>
    <property type="evidence" value="ECO:0007669"/>
    <property type="project" value="UniProtKB-KW"/>
</dbReference>
<keyword evidence="13" id="KW-1185">Reference proteome</keyword>
<comment type="catalytic activity">
    <reaction evidence="1">
        <text>ATP + protein L-histidine = ADP + protein N-phospho-L-histidine.</text>
        <dbReference type="EC" id="2.7.13.3"/>
    </reaction>
</comment>
<dbReference type="InterPro" id="IPR036890">
    <property type="entry name" value="HATPase_C_sf"/>
</dbReference>
<keyword evidence="10" id="KW-0472">Membrane</keyword>
<sequence length="491" mass="51145">MLWERAVSPSPWALLRRTPRQPGADGAAGPPGGELRAVRRSLTRQSVAVAVVAALVDAVVFALSGIFAVAPGPASAVLVAIVAADLAFAAPPATAAVVAVVQVLIRLAVTVLLHRHGLPVRVTDVGFLVAGYRAGAWLSGRASLATVPVLVLGACGAPLIAGGGPAVDWRLLLTAAISGGVVPWLVGRYTAGRGAYIAELEQRERLARQLQRTALERALTDEREAIARDLHDVISHHVSAIGIHAGAARLALHGSGAATAAATRSLSAVESESRAAMVDLRRQLDLLHGREDAARQPGMADIDALVDRVRGAGLDLTVTTSGAELPRSLDITVYRIVQELLTNALRHGAGSARLTVRNDGTGVEIEQSNPLAGEEDSNISAPCVPAGRVTGPLDSAATPHRPDAVRFPVGERTTVRATTPATVRFRSGRRAPLRDRGPVARPGDAAPETTTGVHRGLDGIRRRAELFGGSVDHGVADGRWRVLVQLPGGRS</sequence>
<keyword evidence="10" id="KW-1133">Transmembrane helix</keyword>